<keyword evidence="2" id="KW-0560">Oxidoreductase</keyword>
<dbReference type="InterPro" id="IPR036291">
    <property type="entry name" value="NAD(P)-bd_dom_sf"/>
</dbReference>
<proteinExistence type="inferred from homology"/>
<comment type="similarity">
    <text evidence="1">Belongs to the short-chain dehydrogenases/reductases (SDR) family.</text>
</comment>
<dbReference type="PANTHER" id="PTHR43477:SF1">
    <property type="entry name" value="DIHYDROANTICAPSIN 7-DEHYDROGENASE"/>
    <property type="match status" value="1"/>
</dbReference>
<dbReference type="InterPro" id="IPR051122">
    <property type="entry name" value="SDR_DHRS6-like"/>
</dbReference>
<dbReference type="PANTHER" id="PTHR43477">
    <property type="entry name" value="DIHYDROANTICAPSIN 7-DEHYDROGENASE"/>
    <property type="match status" value="1"/>
</dbReference>
<sequence>MSAVVVTGAAQGIGAAIGERFARGGYTVFGVDLREDLMRERVQSWPGTHVAVGADVTDEDAMRDVCARAGQDGLAAFVANAGHAKAGTSVDYAREDWDKMLAVHVTGAFVGARQAVTAGAQSVVMVSSVNGATGFPGRTAYGAAKAGVAGLVRGLAVEWATRGVRVNAIAPGSIRTELSAEFIRRGVIDENEFLARIPMRRFGRPEEVAELAFFLGTPVSSYITGTVIPIDGGWLAQGIAAQE</sequence>
<dbReference type="Pfam" id="PF13561">
    <property type="entry name" value="adh_short_C2"/>
    <property type="match status" value="1"/>
</dbReference>
<protein>
    <submittedName>
        <fullName evidence="3">SDR family oxidoreductase</fullName>
    </submittedName>
</protein>
<accession>A0ABX1J8B9</accession>
<comment type="caution">
    <text evidence="3">The sequence shown here is derived from an EMBL/GenBank/DDBJ whole genome shotgun (WGS) entry which is preliminary data.</text>
</comment>
<evidence type="ECO:0000256" key="2">
    <source>
        <dbReference type="ARBA" id="ARBA00023002"/>
    </source>
</evidence>
<dbReference type="RefSeq" id="WP_168518839.1">
    <property type="nucleotide sequence ID" value="NZ_JAAXLS010000017.1"/>
</dbReference>
<dbReference type="EMBL" id="JAAXLS010000017">
    <property type="protein sequence ID" value="NKQ55804.1"/>
    <property type="molecule type" value="Genomic_DNA"/>
</dbReference>
<dbReference type="PRINTS" id="PR00081">
    <property type="entry name" value="GDHRDH"/>
</dbReference>
<evidence type="ECO:0000313" key="3">
    <source>
        <dbReference type="EMBL" id="NKQ55804.1"/>
    </source>
</evidence>
<evidence type="ECO:0000313" key="4">
    <source>
        <dbReference type="Proteomes" id="UP000715441"/>
    </source>
</evidence>
<dbReference type="InterPro" id="IPR020904">
    <property type="entry name" value="Sc_DH/Rdtase_CS"/>
</dbReference>
<dbReference type="SUPFAM" id="SSF51735">
    <property type="entry name" value="NAD(P)-binding Rossmann-fold domains"/>
    <property type="match status" value="1"/>
</dbReference>
<gene>
    <name evidence="3" type="ORF">HFP15_23285</name>
</gene>
<evidence type="ECO:0000256" key="1">
    <source>
        <dbReference type="ARBA" id="ARBA00006484"/>
    </source>
</evidence>
<name>A0ABX1J8B9_9PSEU</name>
<reference evidence="3 4" key="1">
    <citation type="submission" date="2020-04" db="EMBL/GenBank/DDBJ databases">
        <title>Novel species.</title>
        <authorList>
            <person name="Teo W.F.A."/>
            <person name="Lipun K."/>
            <person name="Srisuk N."/>
            <person name="Duangmal K."/>
        </authorList>
    </citation>
    <scope>NUCLEOTIDE SEQUENCE [LARGE SCALE GENOMIC DNA]</scope>
    <source>
        <strain evidence="3 4">K13G38</strain>
    </source>
</reference>
<keyword evidence="4" id="KW-1185">Reference proteome</keyword>
<dbReference type="Gene3D" id="3.40.50.720">
    <property type="entry name" value="NAD(P)-binding Rossmann-like Domain"/>
    <property type="match status" value="1"/>
</dbReference>
<dbReference type="PROSITE" id="PS00061">
    <property type="entry name" value="ADH_SHORT"/>
    <property type="match status" value="1"/>
</dbReference>
<dbReference type="CDD" id="cd05233">
    <property type="entry name" value="SDR_c"/>
    <property type="match status" value="1"/>
</dbReference>
<organism evidence="3 4">
    <name type="scientific">Amycolatopsis acididurans</name>
    <dbReference type="NCBI Taxonomy" id="2724524"/>
    <lineage>
        <taxon>Bacteria</taxon>
        <taxon>Bacillati</taxon>
        <taxon>Actinomycetota</taxon>
        <taxon>Actinomycetes</taxon>
        <taxon>Pseudonocardiales</taxon>
        <taxon>Pseudonocardiaceae</taxon>
        <taxon>Amycolatopsis</taxon>
    </lineage>
</organism>
<dbReference type="Proteomes" id="UP000715441">
    <property type="component" value="Unassembled WGS sequence"/>
</dbReference>
<dbReference type="InterPro" id="IPR002347">
    <property type="entry name" value="SDR_fam"/>
</dbReference>